<dbReference type="Pfam" id="PF13855">
    <property type="entry name" value="LRR_8"/>
    <property type="match status" value="1"/>
</dbReference>
<evidence type="ECO:0000256" key="8">
    <source>
        <dbReference type="ARBA" id="ARBA00022989"/>
    </source>
</evidence>
<evidence type="ECO:0000256" key="2">
    <source>
        <dbReference type="ARBA" id="ARBA00009592"/>
    </source>
</evidence>
<comment type="similarity">
    <text evidence="2">Belongs to the RLP family.</text>
</comment>
<dbReference type="SMART" id="SM00369">
    <property type="entry name" value="LRR_TYP"/>
    <property type="match status" value="10"/>
</dbReference>
<dbReference type="PRINTS" id="PR00019">
    <property type="entry name" value="LEURICHRPT"/>
</dbReference>
<accession>A0A834TEV0</accession>
<gene>
    <name evidence="15" type="ORF">G2W53_025940</name>
</gene>
<evidence type="ECO:0000256" key="3">
    <source>
        <dbReference type="ARBA" id="ARBA00022475"/>
    </source>
</evidence>
<evidence type="ECO:0000256" key="6">
    <source>
        <dbReference type="ARBA" id="ARBA00022729"/>
    </source>
</evidence>
<dbReference type="GO" id="GO:0005886">
    <property type="term" value="C:plasma membrane"/>
    <property type="evidence" value="ECO:0007669"/>
    <property type="project" value="UniProtKB-SubCell"/>
</dbReference>
<evidence type="ECO:0000256" key="10">
    <source>
        <dbReference type="ARBA" id="ARBA00023170"/>
    </source>
</evidence>
<dbReference type="Pfam" id="PF23598">
    <property type="entry name" value="LRR_14"/>
    <property type="match status" value="1"/>
</dbReference>
<dbReference type="PANTHER" id="PTHR48063">
    <property type="entry name" value="LRR RECEPTOR-LIKE KINASE"/>
    <property type="match status" value="1"/>
</dbReference>
<evidence type="ECO:0000256" key="5">
    <source>
        <dbReference type="ARBA" id="ARBA00022692"/>
    </source>
</evidence>
<evidence type="ECO:0000256" key="12">
    <source>
        <dbReference type="SAM" id="Phobius"/>
    </source>
</evidence>
<keyword evidence="6" id="KW-0732">Signal</keyword>
<dbReference type="InterPro" id="IPR001611">
    <property type="entry name" value="Leu-rich_rpt"/>
</dbReference>
<keyword evidence="4" id="KW-0433">Leucine-rich repeat</keyword>
<evidence type="ECO:0000256" key="11">
    <source>
        <dbReference type="ARBA" id="ARBA00023180"/>
    </source>
</evidence>
<feature type="domain" description="Leucine-rich repeat-containing N-terminal plant-type" evidence="13">
    <location>
        <begin position="32"/>
        <end position="70"/>
    </location>
</feature>
<evidence type="ECO:0000313" key="16">
    <source>
        <dbReference type="Proteomes" id="UP000634136"/>
    </source>
</evidence>
<dbReference type="SMART" id="SM00365">
    <property type="entry name" value="LRR_SD22"/>
    <property type="match status" value="5"/>
</dbReference>
<evidence type="ECO:0000256" key="4">
    <source>
        <dbReference type="ARBA" id="ARBA00022614"/>
    </source>
</evidence>
<keyword evidence="8 12" id="KW-1133">Transmembrane helix</keyword>
<feature type="transmembrane region" description="Helical" evidence="12">
    <location>
        <begin position="834"/>
        <end position="856"/>
    </location>
</feature>
<dbReference type="InterPro" id="IPR003591">
    <property type="entry name" value="Leu-rich_rpt_typical-subtyp"/>
</dbReference>
<evidence type="ECO:0000313" key="15">
    <source>
        <dbReference type="EMBL" id="KAF7820485.1"/>
    </source>
</evidence>
<dbReference type="InterPro" id="IPR032675">
    <property type="entry name" value="LRR_dom_sf"/>
</dbReference>
<evidence type="ECO:0000259" key="14">
    <source>
        <dbReference type="Pfam" id="PF23598"/>
    </source>
</evidence>
<keyword evidence="3" id="KW-1003">Cell membrane</keyword>
<comment type="subcellular location">
    <subcellularLocation>
        <location evidence="1">Cell membrane</location>
        <topology evidence="1">Single-pass type I membrane protein</topology>
    </subcellularLocation>
</comment>
<dbReference type="AlphaFoldDB" id="A0A834TEV0"/>
<protein>
    <submittedName>
        <fullName evidence="15">Receptor-like protein EIX2</fullName>
    </submittedName>
</protein>
<evidence type="ECO:0000256" key="1">
    <source>
        <dbReference type="ARBA" id="ARBA00004251"/>
    </source>
</evidence>
<evidence type="ECO:0000256" key="7">
    <source>
        <dbReference type="ARBA" id="ARBA00022737"/>
    </source>
</evidence>
<keyword evidence="7" id="KW-0677">Repeat</keyword>
<keyword evidence="11" id="KW-0325">Glycoprotein</keyword>
<dbReference type="InterPro" id="IPR013210">
    <property type="entry name" value="LRR_N_plant-typ"/>
</dbReference>
<feature type="domain" description="Disease resistance R13L4/SHOC-2-like LRR" evidence="14">
    <location>
        <begin position="204"/>
        <end position="412"/>
    </location>
</feature>
<dbReference type="SUPFAM" id="SSF52058">
    <property type="entry name" value="L domain-like"/>
    <property type="match status" value="2"/>
</dbReference>
<proteinExistence type="inferred from homology"/>
<dbReference type="Proteomes" id="UP000634136">
    <property type="component" value="Unassembled WGS sequence"/>
</dbReference>
<dbReference type="InterPro" id="IPR055414">
    <property type="entry name" value="LRR_R13L4/SHOC2-like"/>
</dbReference>
<evidence type="ECO:0000256" key="9">
    <source>
        <dbReference type="ARBA" id="ARBA00023136"/>
    </source>
</evidence>
<keyword evidence="16" id="KW-1185">Reference proteome</keyword>
<dbReference type="PANTHER" id="PTHR48063:SF98">
    <property type="entry name" value="LRR RECEPTOR-LIKE SERINE_THREONINE-PROTEIN KINASE FLS2"/>
    <property type="match status" value="1"/>
</dbReference>
<dbReference type="Gene3D" id="3.80.10.10">
    <property type="entry name" value="Ribonuclease Inhibitor"/>
    <property type="match status" value="5"/>
</dbReference>
<keyword evidence="10 15" id="KW-0675">Receptor</keyword>
<evidence type="ECO:0000259" key="13">
    <source>
        <dbReference type="Pfam" id="PF08263"/>
    </source>
</evidence>
<organism evidence="15 16">
    <name type="scientific">Senna tora</name>
    <dbReference type="NCBI Taxonomy" id="362788"/>
    <lineage>
        <taxon>Eukaryota</taxon>
        <taxon>Viridiplantae</taxon>
        <taxon>Streptophyta</taxon>
        <taxon>Embryophyta</taxon>
        <taxon>Tracheophyta</taxon>
        <taxon>Spermatophyta</taxon>
        <taxon>Magnoliopsida</taxon>
        <taxon>eudicotyledons</taxon>
        <taxon>Gunneridae</taxon>
        <taxon>Pentapetalae</taxon>
        <taxon>rosids</taxon>
        <taxon>fabids</taxon>
        <taxon>Fabales</taxon>
        <taxon>Fabaceae</taxon>
        <taxon>Caesalpinioideae</taxon>
        <taxon>Cassia clade</taxon>
        <taxon>Senna</taxon>
    </lineage>
</organism>
<keyword evidence="9 12" id="KW-0472">Membrane</keyword>
<comment type="caution">
    <text evidence="15">The sequence shown here is derived from an EMBL/GenBank/DDBJ whole genome shotgun (WGS) entry which is preliminary data.</text>
</comment>
<dbReference type="FunFam" id="3.80.10.10:FF:000095">
    <property type="entry name" value="LRR receptor-like serine/threonine-protein kinase GSO1"/>
    <property type="match status" value="3"/>
</dbReference>
<dbReference type="SUPFAM" id="SSF52047">
    <property type="entry name" value="RNI-like"/>
    <property type="match status" value="1"/>
</dbReference>
<dbReference type="EMBL" id="JAAIUW010000008">
    <property type="protein sequence ID" value="KAF7820485.1"/>
    <property type="molecule type" value="Genomic_DNA"/>
</dbReference>
<name>A0A834TEV0_9FABA</name>
<dbReference type="InterPro" id="IPR046956">
    <property type="entry name" value="RLP23-like"/>
</dbReference>
<dbReference type="OrthoDB" id="1600340at2759"/>
<dbReference type="Pfam" id="PF00560">
    <property type="entry name" value="LRR_1"/>
    <property type="match status" value="7"/>
</dbReference>
<sequence length="886" mass="100042">MWNLGSLGTVGCFIDLVHKRKGISNLNIQCNQRDLHSLQNFKQRAIDPSSFLSSWTYAQDCCKWKGVQCNNITGRVTELSLPCLVVLSTYSASEDKSKCLTGELDLQSLLDLESLTHLDLSSNNFKKVHLPNSSSNYNIQYLNLSDNYVSMDGLGWISGLPSLKYLDLSYIDVHKETSWLQCVSSLPSLVELHLRGCVLEDMSPSLEYANFSSLLVLDLSENYFSSELPVWLFNLRRDFSSLDLSRNSLRGRIPSAMSALRSMKYLFLHHNRLSGPLPDWLVQLKHLQELDLSFNSFLGSIPKDVGKMSSLTVLDLRSNVLNGSLPESLGQLSNLETLYVGDNSFEGVVSEVNFANLSELKNLHLSSPSIIFDFDSQWVPPFQLDSIVLGFVSPKLPSWIYTQKSLTYLKIINSILTHEAQDKFWNFVAQVEQRFTFSYNTLNDWDLSKVLLNSRFMILESNSFFKGGLPSLSPNVTVFSLYNNSLSGSISPLLCQNMNFREISNLMSLDLSQNHFSGGITNCWKNWKSLVHVNLGSNNLTGKIPNSMGSLSNLISLHLHENNMLGEIPHSLQNCQKLWILNLRENNFSGKIPNWVPQSSVILQLRSNQFSGNIPPQICQLSSLKILDFAENKLSGTIPPCLQNLTSMVYNNASYDTSLGLHIEILGVPYIFQETLLLLIKGQESEYKENLKFIHFIDLSKNDLSGKIPFELFGLTGLQSLNLSHNRLEGEIPQRIGELNQLESLDLSSNQLVGEIPESLSRLSFLSSLNLSFNNLIGKIPLGTQIQSFEAWSFVGNPQLCGAPLTRKCEDEEDKSKEKYVNDDDDDGFEFLKWFYIGMGCGFVIGFGGFLSLLCFNKRWRHAYFIFLDHIKDRLYVIIAVKMKSF</sequence>
<dbReference type="Pfam" id="PF08263">
    <property type="entry name" value="LRRNT_2"/>
    <property type="match status" value="1"/>
</dbReference>
<reference evidence="15" key="1">
    <citation type="submission" date="2020-09" db="EMBL/GenBank/DDBJ databases">
        <title>Genome-Enabled Discovery of Anthraquinone Biosynthesis in Senna tora.</title>
        <authorList>
            <person name="Kang S.-H."/>
            <person name="Pandey R.P."/>
            <person name="Lee C.-M."/>
            <person name="Sim J.-S."/>
            <person name="Jeong J.-T."/>
            <person name="Choi B.-S."/>
            <person name="Jung M."/>
            <person name="Ginzburg D."/>
            <person name="Zhao K."/>
            <person name="Won S.Y."/>
            <person name="Oh T.-J."/>
            <person name="Yu Y."/>
            <person name="Kim N.-H."/>
            <person name="Lee O.R."/>
            <person name="Lee T.-H."/>
            <person name="Bashyal P."/>
            <person name="Kim T.-S."/>
            <person name="Lee W.-H."/>
            <person name="Kawkins C."/>
            <person name="Kim C.-K."/>
            <person name="Kim J.S."/>
            <person name="Ahn B.O."/>
            <person name="Rhee S.Y."/>
            <person name="Sohng J.K."/>
        </authorList>
    </citation>
    <scope>NUCLEOTIDE SEQUENCE</scope>
    <source>
        <tissue evidence="15">Leaf</tissue>
    </source>
</reference>
<keyword evidence="5 12" id="KW-0812">Transmembrane</keyword>